<dbReference type="EMBL" id="WPIN01000026">
    <property type="protein sequence ID" value="MVM35718.1"/>
    <property type="molecule type" value="Genomic_DNA"/>
</dbReference>
<dbReference type="PROSITE" id="PS51257">
    <property type="entry name" value="PROKAR_LIPOPROTEIN"/>
    <property type="match status" value="1"/>
</dbReference>
<sequence length="434" mass="47918">MRPFSWLLVLLLAVVAVACVDPEELLLRGTVDVIVIDGTITNLAEPQIIRLNRSRADPLTGRFGVLPLTKISVQVVVDSAEVINCHETVDGSYQLPSDFKGQVGHAYQLRFTLENGGTYVSTQQIMPAVPPIAKVSAQFNLTSLPPNLLGGFTKGYDLLIDMQDPVAQRNYYRWDWNLYEMQDWCKSCTQGYYMTNKLTLVSSYPAPLVYRAEPDLLEDCFDVPSSVLSTGTFSSPSYFVLDYPCRTQCWEIIHSYALNLFNDQYVNGGQILSRNIGQVPFYTHNPALIEIRQASLTSDAYRFLTLFQQQTQNTGGLADTPPAALVGNVHNVANAQEKVVGYFTAGAVSSIRYWLDKKDASGIPLGGVDDEGKIVPGDKELFFALNRRLPKPEPQTSVEYSIGFAIVGGGSRPPSALCVPSDTKTPLKPDGWRN</sequence>
<proteinExistence type="predicted"/>
<protein>
    <submittedName>
        <fullName evidence="1">DUF4249 family protein</fullName>
    </submittedName>
</protein>
<gene>
    <name evidence="1" type="ORF">GO755_37230</name>
</gene>
<dbReference type="Pfam" id="PF14054">
    <property type="entry name" value="DUF4249"/>
    <property type="match status" value="1"/>
</dbReference>
<organism evidence="1 2">
    <name type="scientific">Spirosoma arboris</name>
    <dbReference type="NCBI Taxonomy" id="2682092"/>
    <lineage>
        <taxon>Bacteria</taxon>
        <taxon>Pseudomonadati</taxon>
        <taxon>Bacteroidota</taxon>
        <taxon>Cytophagia</taxon>
        <taxon>Cytophagales</taxon>
        <taxon>Cytophagaceae</taxon>
        <taxon>Spirosoma</taxon>
    </lineage>
</organism>
<dbReference type="InterPro" id="IPR025345">
    <property type="entry name" value="DUF4249"/>
</dbReference>
<keyword evidence="2" id="KW-1185">Reference proteome</keyword>
<comment type="caution">
    <text evidence="1">The sequence shown here is derived from an EMBL/GenBank/DDBJ whole genome shotgun (WGS) entry which is preliminary data.</text>
</comment>
<evidence type="ECO:0000313" key="1">
    <source>
        <dbReference type="EMBL" id="MVM35718.1"/>
    </source>
</evidence>
<reference evidence="1 2" key="1">
    <citation type="submission" date="2019-12" db="EMBL/GenBank/DDBJ databases">
        <title>Spirosoma sp. HMF4905 genome sequencing and assembly.</title>
        <authorList>
            <person name="Kang H."/>
            <person name="Cha I."/>
            <person name="Kim H."/>
            <person name="Joh K."/>
        </authorList>
    </citation>
    <scope>NUCLEOTIDE SEQUENCE [LARGE SCALE GENOMIC DNA]</scope>
    <source>
        <strain evidence="1 2">HMF4905</strain>
    </source>
</reference>
<dbReference type="Proteomes" id="UP000436006">
    <property type="component" value="Unassembled WGS sequence"/>
</dbReference>
<dbReference type="AlphaFoldDB" id="A0A7K1SPH5"/>
<accession>A0A7K1SPH5</accession>
<evidence type="ECO:0000313" key="2">
    <source>
        <dbReference type="Proteomes" id="UP000436006"/>
    </source>
</evidence>
<name>A0A7K1SPH5_9BACT</name>